<proteinExistence type="predicted"/>
<reference evidence="3" key="1">
    <citation type="journal article" date="2019" name="Int. J. Syst. Evol. Microbiol.">
        <title>The Global Catalogue of Microorganisms (GCM) 10K type strain sequencing project: providing services to taxonomists for standard genome sequencing and annotation.</title>
        <authorList>
            <consortium name="The Broad Institute Genomics Platform"/>
            <consortium name="The Broad Institute Genome Sequencing Center for Infectious Disease"/>
            <person name="Wu L."/>
            <person name="Ma J."/>
        </authorList>
    </citation>
    <scope>NUCLEOTIDE SEQUENCE [LARGE SCALE GENOMIC DNA]</scope>
    <source>
        <strain evidence="3">NBRC 102407</strain>
    </source>
</reference>
<keyword evidence="1" id="KW-0812">Transmembrane</keyword>
<evidence type="ECO:0000313" key="3">
    <source>
        <dbReference type="Proteomes" id="UP001157167"/>
    </source>
</evidence>
<feature type="transmembrane region" description="Helical" evidence="1">
    <location>
        <begin position="17"/>
        <end position="35"/>
    </location>
</feature>
<evidence type="ECO:0000313" key="2">
    <source>
        <dbReference type="EMBL" id="GLT22944.1"/>
    </source>
</evidence>
<accession>A0ABQ6FCD1</accession>
<evidence type="ECO:0000256" key="1">
    <source>
        <dbReference type="SAM" id="Phobius"/>
    </source>
</evidence>
<dbReference type="PROSITE" id="PS51257">
    <property type="entry name" value="PROKAR_LIPOPROTEIN"/>
    <property type="match status" value="1"/>
</dbReference>
<organism evidence="2 3">
    <name type="scientific">Zoogloea oryzae</name>
    <dbReference type="NCBI Taxonomy" id="310767"/>
    <lineage>
        <taxon>Bacteria</taxon>
        <taxon>Pseudomonadati</taxon>
        <taxon>Pseudomonadota</taxon>
        <taxon>Betaproteobacteria</taxon>
        <taxon>Rhodocyclales</taxon>
        <taxon>Zoogloeaceae</taxon>
        <taxon>Zoogloea</taxon>
    </lineage>
</organism>
<protein>
    <submittedName>
        <fullName evidence="2">Uncharacterized protein</fullName>
    </submittedName>
</protein>
<keyword evidence="1" id="KW-0472">Membrane</keyword>
<gene>
    <name evidence="2" type="ORF">GCM10007933_24050</name>
</gene>
<comment type="caution">
    <text evidence="2">The sequence shown here is derived from an EMBL/GenBank/DDBJ whole genome shotgun (WGS) entry which is preliminary data.</text>
</comment>
<keyword evidence="3" id="KW-1185">Reference proteome</keyword>
<keyword evidence="1" id="KW-1133">Transmembrane helix</keyword>
<dbReference type="Proteomes" id="UP001157167">
    <property type="component" value="Unassembled WGS sequence"/>
</dbReference>
<sequence length="61" mass="6717">MLDPIKLLCSDTCLPKFIAVFAASLASCIVVQAGHKVRETRMVMKAFDARFIAPPMFFVVA</sequence>
<name>A0ABQ6FCD1_9RHOO</name>
<dbReference type="EMBL" id="BSPX01000035">
    <property type="protein sequence ID" value="GLT22944.1"/>
    <property type="molecule type" value="Genomic_DNA"/>
</dbReference>